<name>A0A372MHX5_9SPIR</name>
<sequence>MNVLACDTATAVMHLALVRFEEDTPVFYETSATTLGTKHSELLIPRILELCARCNIDMKNLDLLVCTSGPGSFTGLRIAMSTLKGISLATGIPLVSVPTLDVYQGCVKMYPGAVLATIDAKKQRFYVALFVDGKRTSEDLDVSVEQIEQLLAGYPTALLTGIDAPLLAQKLSNETQDKIRVDAYAGTNLALVLADMGRAQYLSQGSDDIGKGPSYVRKSDAEIALQKIIHSLEVSHD</sequence>
<dbReference type="InterPro" id="IPR043129">
    <property type="entry name" value="ATPase_NBD"/>
</dbReference>
<evidence type="ECO:0000259" key="1">
    <source>
        <dbReference type="Pfam" id="PF00814"/>
    </source>
</evidence>
<feature type="domain" description="Gcp-like" evidence="1">
    <location>
        <begin position="37"/>
        <end position="155"/>
    </location>
</feature>
<dbReference type="GO" id="GO:0016740">
    <property type="term" value="F:transferase activity"/>
    <property type="evidence" value="ECO:0007669"/>
    <property type="project" value="UniProtKB-KW"/>
</dbReference>
<comment type="caution">
    <text evidence="2">The sequence shown here is derived from an EMBL/GenBank/DDBJ whole genome shotgun (WGS) entry which is preliminary data.</text>
</comment>
<organism evidence="2 3">
    <name type="scientific">Sphaerochaeta halotolerans</name>
    <dbReference type="NCBI Taxonomy" id="2293840"/>
    <lineage>
        <taxon>Bacteria</taxon>
        <taxon>Pseudomonadati</taxon>
        <taxon>Spirochaetota</taxon>
        <taxon>Spirochaetia</taxon>
        <taxon>Spirochaetales</taxon>
        <taxon>Sphaerochaetaceae</taxon>
        <taxon>Sphaerochaeta</taxon>
    </lineage>
</organism>
<reference evidence="2 3" key="2">
    <citation type="submission" date="2018-09" db="EMBL/GenBank/DDBJ databases">
        <title>Genome of Sphaerochaeta halotolerans strain 4-11.</title>
        <authorList>
            <person name="Nazina T.N."/>
            <person name="Sokolova D.S."/>
        </authorList>
    </citation>
    <scope>NUCLEOTIDE SEQUENCE [LARGE SCALE GENOMIC DNA]</scope>
    <source>
        <strain evidence="2 3">4-11</strain>
    </source>
</reference>
<reference evidence="3" key="1">
    <citation type="submission" date="2018-08" db="EMBL/GenBank/DDBJ databases">
        <authorList>
            <person name="Grouzdev D.S."/>
            <person name="Krutkina M.S."/>
        </authorList>
    </citation>
    <scope>NUCLEOTIDE SEQUENCE [LARGE SCALE GENOMIC DNA]</scope>
    <source>
        <strain evidence="3">4-11</strain>
    </source>
</reference>
<dbReference type="RefSeq" id="WP_117329796.1">
    <property type="nucleotide sequence ID" value="NZ_QUWK01000004.1"/>
</dbReference>
<evidence type="ECO:0000313" key="2">
    <source>
        <dbReference type="EMBL" id="RFU95387.1"/>
    </source>
</evidence>
<dbReference type="SUPFAM" id="SSF53067">
    <property type="entry name" value="Actin-like ATPase domain"/>
    <property type="match status" value="1"/>
</dbReference>
<dbReference type="NCBIfam" id="TIGR03725">
    <property type="entry name" value="T6A_YeaZ"/>
    <property type="match status" value="1"/>
</dbReference>
<evidence type="ECO:0000313" key="3">
    <source>
        <dbReference type="Proteomes" id="UP000264002"/>
    </source>
</evidence>
<accession>A0A372MHX5</accession>
<protein>
    <submittedName>
        <fullName evidence="2">tRNA (Adenosine(37)-N6)-threonylcarbamoyltransferase complex dimerization subunit type 1 TsaB</fullName>
    </submittedName>
</protein>
<dbReference type="Proteomes" id="UP000264002">
    <property type="component" value="Unassembled WGS sequence"/>
</dbReference>
<gene>
    <name evidence="2" type="primary">tsaB</name>
    <name evidence="2" type="ORF">DYP60_05055</name>
</gene>
<dbReference type="InterPro" id="IPR000905">
    <property type="entry name" value="Gcp-like_dom"/>
</dbReference>
<proteinExistence type="predicted"/>
<keyword evidence="3" id="KW-1185">Reference proteome</keyword>
<dbReference type="InterPro" id="IPR022496">
    <property type="entry name" value="T6A_TsaB"/>
</dbReference>
<dbReference type="GO" id="GO:0002949">
    <property type="term" value="P:tRNA threonylcarbamoyladenosine modification"/>
    <property type="evidence" value="ECO:0007669"/>
    <property type="project" value="InterPro"/>
</dbReference>
<dbReference type="AlphaFoldDB" id="A0A372MHX5"/>
<dbReference type="Gene3D" id="3.30.420.40">
    <property type="match status" value="2"/>
</dbReference>
<dbReference type="Pfam" id="PF00814">
    <property type="entry name" value="TsaD"/>
    <property type="match status" value="1"/>
</dbReference>
<keyword evidence="2" id="KW-0808">Transferase</keyword>
<dbReference type="EMBL" id="QUWK01000004">
    <property type="protein sequence ID" value="RFU95387.1"/>
    <property type="molecule type" value="Genomic_DNA"/>
</dbReference>